<feature type="region of interest" description="Disordered" evidence="1">
    <location>
        <begin position="1"/>
        <end position="27"/>
    </location>
</feature>
<name>A0A8J5KFB6_HOMAM</name>
<comment type="caution">
    <text evidence="2">The sequence shown here is derived from an EMBL/GenBank/DDBJ whole genome shotgun (WGS) entry which is preliminary data.</text>
</comment>
<proteinExistence type="predicted"/>
<sequence>MNASEVISRFRGRNSHMPGRPRRPKYHKGDKILPFCWSRNARWASGPMTVSHKSLSRQGRSLSQKIKVKIPKP</sequence>
<organism evidence="2 3">
    <name type="scientific">Homarus americanus</name>
    <name type="common">American lobster</name>
    <dbReference type="NCBI Taxonomy" id="6706"/>
    <lineage>
        <taxon>Eukaryota</taxon>
        <taxon>Metazoa</taxon>
        <taxon>Ecdysozoa</taxon>
        <taxon>Arthropoda</taxon>
        <taxon>Crustacea</taxon>
        <taxon>Multicrustacea</taxon>
        <taxon>Malacostraca</taxon>
        <taxon>Eumalacostraca</taxon>
        <taxon>Eucarida</taxon>
        <taxon>Decapoda</taxon>
        <taxon>Pleocyemata</taxon>
        <taxon>Astacidea</taxon>
        <taxon>Nephropoidea</taxon>
        <taxon>Nephropidae</taxon>
        <taxon>Homarus</taxon>
    </lineage>
</organism>
<dbReference type="EMBL" id="JAHLQT010020073">
    <property type="protein sequence ID" value="KAG7168519.1"/>
    <property type="molecule type" value="Genomic_DNA"/>
</dbReference>
<feature type="compositionally biased region" description="Polar residues" evidence="1">
    <location>
        <begin position="51"/>
        <end position="64"/>
    </location>
</feature>
<dbReference type="AlphaFoldDB" id="A0A8J5KFB6"/>
<accession>A0A8J5KFB6</accession>
<evidence type="ECO:0000256" key="1">
    <source>
        <dbReference type="SAM" id="MobiDB-lite"/>
    </source>
</evidence>
<evidence type="ECO:0000313" key="2">
    <source>
        <dbReference type="EMBL" id="KAG7168519.1"/>
    </source>
</evidence>
<feature type="compositionally biased region" description="Basic residues" evidence="1">
    <location>
        <begin position="10"/>
        <end position="27"/>
    </location>
</feature>
<gene>
    <name evidence="2" type="ORF">Hamer_G002601</name>
</gene>
<dbReference type="Proteomes" id="UP000747542">
    <property type="component" value="Unassembled WGS sequence"/>
</dbReference>
<protein>
    <submittedName>
        <fullName evidence="2">Uncharacterized protein</fullName>
    </submittedName>
</protein>
<evidence type="ECO:0000313" key="3">
    <source>
        <dbReference type="Proteomes" id="UP000747542"/>
    </source>
</evidence>
<feature type="region of interest" description="Disordered" evidence="1">
    <location>
        <begin position="49"/>
        <end position="73"/>
    </location>
</feature>
<reference evidence="2" key="1">
    <citation type="journal article" date="2021" name="Sci. Adv.">
        <title>The American lobster genome reveals insights on longevity, neural, and immune adaptations.</title>
        <authorList>
            <person name="Polinski J.M."/>
            <person name="Zimin A.V."/>
            <person name="Clark K.F."/>
            <person name="Kohn A.B."/>
            <person name="Sadowski N."/>
            <person name="Timp W."/>
            <person name="Ptitsyn A."/>
            <person name="Khanna P."/>
            <person name="Romanova D.Y."/>
            <person name="Williams P."/>
            <person name="Greenwood S.J."/>
            <person name="Moroz L.L."/>
            <person name="Walt D.R."/>
            <person name="Bodnar A.G."/>
        </authorList>
    </citation>
    <scope>NUCLEOTIDE SEQUENCE</scope>
    <source>
        <strain evidence="2">GMGI-L3</strain>
    </source>
</reference>
<keyword evidence="3" id="KW-1185">Reference proteome</keyword>